<feature type="compositionally biased region" description="Low complexity" evidence="1">
    <location>
        <begin position="32"/>
        <end position="42"/>
    </location>
</feature>
<sequence>MVVFPPGPGLRGGLWPGGGEDGGPGRHAGVFARLAKVPAAVRPAPPPRKGPFGGAAPLAPGRRPRARPRGPAGPPRACGQNGGGRPRRPAPGAPSAAKRGPRAGAVRRRACSVSIRGGRP</sequence>
<organism evidence="2 3">
    <name type="scientific">Zophobas morio</name>
    <dbReference type="NCBI Taxonomy" id="2755281"/>
    <lineage>
        <taxon>Eukaryota</taxon>
        <taxon>Metazoa</taxon>
        <taxon>Ecdysozoa</taxon>
        <taxon>Arthropoda</taxon>
        <taxon>Hexapoda</taxon>
        <taxon>Insecta</taxon>
        <taxon>Pterygota</taxon>
        <taxon>Neoptera</taxon>
        <taxon>Endopterygota</taxon>
        <taxon>Coleoptera</taxon>
        <taxon>Polyphaga</taxon>
        <taxon>Cucujiformia</taxon>
        <taxon>Tenebrionidae</taxon>
        <taxon>Zophobas</taxon>
    </lineage>
</organism>
<evidence type="ECO:0000256" key="1">
    <source>
        <dbReference type="SAM" id="MobiDB-lite"/>
    </source>
</evidence>
<dbReference type="AlphaFoldDB" id="A0AA38J094"/>
<gene>
    <name evidence="2" type="ORF">Zmor_001949</name>
</gene>
<reference evidence="2" key="1">
    <citation type="journal article" date="2023" name="G3 (Bethesda)">
        <title>Whole genome assemblies of Zophobas morio and Tenebrio molitor.</title>
        <authorList>
            <person name="Kaur S."/>
            <person name="Stinson S.A."/>
            <person name="diCenzo G.C."/>
        </authorList>
    </citation>
    <scope>NUCLEOTIDE SEQUENCE</scope>
    <source>
        <strain evidence="2">QUZm001</strain>
    </source>
</reference>
<comment type="caution">
    <text evidence="2">The sequence shown here is derived from an EMBL/GenBank/DDBJ whole genome shotgun (WGS) entry which is preliminary data.</text>
</comment>
<proteinExistence type="predicted"/>
<evidence type="ECO:0000313" key="2">
    <source>
        <dbReference type="EMBL" id="KAJ3666510.1"/>
    </source>
</evidence>
<dbReference type="EMBL" id="JALNTZ010000001">
    <property type="protein sequence ID" value="KAJ3666510.1"/>
    <property type="molecule type" value="Genomic_DNA"/>
</dbReference>
<name>A0AA38J094_9CUCU</name>
<protein>
    <submittedName>
        <fullName evidence="2">Uncharacterized protein</fullName>
    </submittedName>
</protein>
<feature type="region of interest" description="Disordered" evidence="1">
    <location>
        <begin position="1"/>
        <end position="120"/>
    </location>
</feature>
<feature type="compositionally biased region" description="Gly residues" evidence="1">
    <location>
        <begin position="9"/>
        <end position="26"/>
    </location>
</feature>
<accession>A0AA38J094</accession>
<dbReference type="Proteomes" id="UP001168821">
    <property type="component" value="Unassembled WGS sequence"/>
</dbReference>
<keyword evidence="3" id="KW-1185">Reference proteome</keyword>
<feature type="compositionally biased region" description="Basic residues" evidence="1">
    <location>
        <begin position="99"/>
        <end position="110"/>
    </location>
</feature>
<evidence type="ECO:0000313" key="3">
    <source>
        <dbReference type="Proteomes" id="UP001168821"/>
    </source>
</evidence>